<feature type="transmembrane region" description="Helical" evidence="6">
    <location>
        <begin position="66"/>
        <end position="87"/>
    </location>
</feature>
<keyword evidence="8" id="KW-1185">Reference proteome</keyword>
<keyword evidence="3 6" id="KW-0812">Transmembrane</keyword>
<name>A0AAE4CJP2_9ACTN</name>
<evidence type="ECO:0000256" key="1">
    <source>
        <dbReference type="ARBA" id="ARBA00004141"/>
    </source>
</evidence>
<organism evidence="7 8">
    <name type="scientific">Haloactinomyces albus</name>
    <dbReference type="NCBI Taxonomy" id="1352928"/>
    <lineage>
        <taxon>Bacteria</taxon>
        <taxon>Bacillati</taxon>
        <taxon>Actinomycetota</taxon>
        <taxon>Actinomycetes</taxon>
        <taxon>Actinopolysporales</taxon>
        <taxon>Actinopolysporaceae</taxon>
        <taxon>Haloactinomyces</taxon>
    </lineage>
</organism>
<comment type="similarity">
    <text evidence="2">Belongs to the acetate uptake transporter (AceTr) (TC 2.A.96) family.</text>
</comment>
<dbReference type="AlphaFoldDB" id="A0AAE4CJP2"/>
<comment type="subcellular location">
    <subcellularLocation>
        <location evidence="1">Membrane</location>
        <topology evidence="1">Multi-pass membrane protein</topology>
    </subcellularLocation>
</comment>
<protein>
    <submittedName>
        <fullName evidence="7">Succinate-acetate transporter protein</fullName>
    </submittedName>
</protein>
<comment type="caution">
    <text evidence="7">The sequence shown here is derived from an EMBL/GenBank/DDBJ whole genome shotgun (WGS) entry which is preliminary data.</text>
</comment>
<sequence>MTNAADARSQSGDSSDFTFWKDHSQISLSPVAAPSILGLYGFAAATFMVSANLAGWYGNPVTTPLILFPFAMAIGGIAQFLAGMWSYRARDAVATAAHGAWGSFWIAYGIYHIFIAVGILPGPATSTVAAVAFGYWFITLAAITWAAAFAAMAENFTIAAVLLTLAAGATILAIGLLTQVSAIETAGAIVLVASACIAWYAATSMMLQATYGRVILPMGKPSKETNVPGQIPQQRIQYESGEPGVKVGQ</sequence>
<dbReference type="InterPro" id="IPR000791">
    <property type="entry name" value="Gpr1/Fun34/SatP-like"/>
</dbReference>
<feature type="transmembrane region" description="Helical" evidence="6">
    <location>
        <begin position="99"/>
        <end position="120"/>
    </location>
</feature>
<evidence type="ECO:0000313" key="7">
    <source>
        <dbReference type="EMBL" id="MDR7300265.1"/>
    </source>
</evidence>
<proteinExistence type="inferred from homology"/>
<evidence type="ECO:0000313" key="8">
    <source>
        <dbReference type="Proteomes" id="UP001180845"/>
    </source>
</evidence>
<evidence type="ECO:0000256" key="2">
    <source>
        <dbReference type="ARBA" id="ARBA00005587"/>
    </source>
</evidence>
<dbReference type="EMBL" id="JAVDXW010000001">
    <property type="protein sequence ID" value="MDR7300265.1"/>
    <property type="molecule type" value="Genomic_DNA"/>
</dbReference>
<dbReference type="PANTHER" id="PTHR31123:SF1">
    <property type="entry name" value="ACCUMULATION OF DYADS PROTEIN 2-RELATED"/>
    <property type="match status" value="1"/>
</dbReference>
<evidence type="ECO:0000256" key="3">
    <source>
        <dbReference type="ARBA" id="ARBA00022692"/>
    </source>
</evidence>
<keyword evidence="4 6" id="KW-1133">Transmembrane helix</keyword>
<evidence type="ECO:0000256" key="4">
    <source>
        <dbReference type="ARBA" id="ARBA00022989"/>
    </source>
</evidence>
<keyword evidence="5 6" id="KW-0472">Membrane</keyword>
<feature type="transmembrane region" description="Helical" evidence="6">
    <location>
        <begin position="126"/>
        <end position="149"/>
    </location>
</feature>
<gene>
    <name evidence="7" type="ORF">JOF55_000446</name>
</gene>
<accession>A0AAE4CJP2</accession>
<dbReference type="Pfam" id="PF01184">
    <property type="entry name" value="Gpr1_Fun34_YaaH"/>
    <property type="match status" value="1"/>
</dbReference>
<reference evidence="7" key="1">
    <citation type="submission" date="2023-07" db="EMBL/GenBank/DDBJ databases">
        <title>Sequencing the genomes of 1000 actinobacteria strains.</title>
        <authorList>
            <person name="Klenk H.-P."/>
        </authorList>
    </citation>
    <scope>NUCLEOTIDE SEQUENCE</scope>
    <source>
        <strain evidence="7">DSM 45977</strain>
    </source>
</reference>
<feature type="transmembrane region" description="Helical" evidence="6">
    <location>
        <begin position="183"/>
        <end position="202"/>
    </location>
</feature>
<dbReference type="InterPro" id="IPR051633">
    <property type="entry name" value="AceTr"/>
</dbReference>
<dbReference type="GO" id="GO:0005886">
    <property type="term" value="C:plasma membrane"/>
    <property type="evidence" value="ECO:0007669"/>
    <property type="project" value="TreeGrafter"/>
</dbReference>
<dbReference type="RefSeq" id="WP_310268744.1">
    <property type="nucleotide sequence ID" value="NZ_JAVDXW010000001.1"/>
</dbReference>
<dbReference type="GO" id="GO:0015123">
    <property type="term" value="F:acetate transmembrane transporter activity"/>
    <property type="evidence" value="ECO:0007669"/>
    <property type="project" value="TreeGrafter"/>
</dbReference>
<dbReference type="Proteomes" id="UP001180845">
    <property type="component" value="Unassembled WGS sequence"/>
</dbReference>
<evidence type="ECO:0000256" key="6">
    <source>
        <dbReference type="SAM" id="Phobius"/>
    </source>
</evidence>
<evidence type="ECO:0000256" key="5">
    <source>
        <dbReference type="ARBA" id="ARBA00023136"/>
    </source>
</evidence>
<feature type="transmembrane region" description="Helical" evidence="6">
    <location>
        <begin position="31"/>
        <end position="54"/>
    </location>
</feature>
<dbReference type="PANTHER" id="PTHR31123">
    <property type="entry name" value="ACCUMULATION OF DYADS PROTEIN 2-RELATED"/>
    <property type="match status" value="1"/>
</dbReference>
<feature type="transmembrane region" description="Helical" evidence="6">
    <location>
        <begin position="156"/>
        <end position="177"/>
    </location>
</feature>